<reference evidence="2" key="1">
    <citation type="submission" date="2021-02" db="EMBL/GenBank/DDBJ databases">
        <authorList>
            <person name="Nowell W R."/>
        </authorList>
    </citation>
    <scope>NUCLEOTIDE SEQUENCE</scope>
</reference>
<dbReference type="Proteomes" id="UP000682733">
    <property type="component" value="Unassembled WGS sequence"/>
</dbReference>
<gene>
    <name evidence="1" type="ORF">OVA965_LOCUS24734</name>
    <name evidence="2" type="ORF">TMI583_LOCUS25450</name>
</gene>
<dbReference type="EMBL" id="CAJOBA010036571">
    <property type="protein sequence ID" value="CAF4025389.1"/>
    <property type="molecule type" value="Genomic_DNA"/>
</dbReference>
<dbReference type="EMBL" id="CAJNOK010015039">
    <property type="protein sequence ID" value="CAF1217091.1"/>
    <property type="molecule type" value="Genomic_DNA"/>
</dbReference>
<sequence>MLALVVPNSVQAKFAFNALPEKYKSKLKDAELRFAVAGSHSCNALENDGILTLVHTGIDEIGADIGLVDVCDVFYRKTIREEALVEFDEYVKQIRSTLDETIKQHCLTATPDLWTDNLMKRRYLDFYCLHC</sequence>
<comment type="caution">
    <text evidence="2">The sequence shown here is derived from an EMBL/GenBank/DDBJ whole genome shotgun (WGS) entry which is preliminary data.</text>
</comment>
<evidence type="ECO:0000313" key="2">
    <source>
        <dbReference type="EMBL" id="CAF4025389.1"/>
    </source>
</evidence>
<protein>
    <submittedName>
        <fullName evidence="2">Uncharacterized protein</fullName>
    </submittedName>
</protein>
<dbReference type="AlphaFoldDB" id="A0A8S2P2T1"/>
<organism evidence="2 3">
    <name type="scientific">Didymodactylos carnosus</name>
    <dbReference type="NCBI Taxonomy" id="1234261"/>
    <lineage>
        <taxon>Eukaryota</taxon>
        <taxon>Metazoa</taxon>
        <taxon>Spiralia</taxon>
        <taxon>Gnathifera</taxon>
        <taxon>Rotifera</taxon>
        <taxon>Eurotatoria</taxon>
        <taxon>Bdelloidea</taxon>
        <taxon>Philodinida</taxon>
        <taxon>Philodinidae</taxon>
        <taxon>Didymodactylos</taxon>
    </lineage>
</organism>
<accession>A0A8S2P2T1</accession>
<name>A0A8S2P2T1_9BILA</name>
<proteinExistence type="predicted"/>
<dbReference type="Proteomes" id="UP000677228">
    <property type="component" value="Unassembled WGS sequence"/>
</dbReference>
<evidence type="ECO:0000313" key="1">
    <source>
        <dbReference type="EMBL" id="CAF1217091.1"/>
    </source>
</evidence>
<evidence type="ECO:0000313" key="3">
    <source>
        <dbReference type="Proteomes" id="UP000682733"/>
    </source>
</evidence>